<gene>
    <name evidence="1" type="ORF">AAEY27_12085</name>
</gene>
<keyword evidence="2" id="KW-1185">Reference proteome</keyword>
<organism evidence="1 2">
    <name type="scientific">Kosakonia calanthes</name>
    <dbReference type="NCBI Taxonomy" id="3139408"/>
    <lineage>
        <taxon>Bacteria</taxon>
        <taxon>Pseudomonadati</taxon>
        <taxon>Pseudomonadota</taxon>
        <taxon>Gammaproteobacteria</taxon>
        <taxon>Enterobacterales</taxon>
        <taxon>Enterobacteriaceae</taxon>
        <taxon>Kosakonia</taxon>
    </lineage>
</organism>
<dbReference type="InterPro" id="IPR024079">
    <property type="entry name" value="MetalloPept_cat_dom_sf"/>
</dbReference>
<dbReference type="Gene3D" id="3.40.390.10">
    <property type="entry name" value="Collagenase (Catalytic Domain)"/>
    <property type="match status" value="1"/>
</dbReference>
<name>A0ABZ3AZQ7_9ENTR</name>
<evidence type="ECO:0000313" key="2">
    <source>
        <dbReference type="Proteomes" id="UP001466893"/>
    </source>
</evidence>
<evidence type="ECO:0008006" key="3">
    <source>
        <dbReference type="Google" id="ProtNLM"/>
    </source>
</evidence>
<proteinExistence type="predicted"/>
<accession>A0ABZ3AZQ7</accession>
<protein>
    <recommendedName>
        <fullName evidence="3">Lysine-specific metallo-endopeptidase domain-containing protein</fullName>
    </recommendedName>
</protein>
<evidence type="ECO:0000313" key="1">
    <source>
        <dbReference type="EMBL" id="WZV96431.1"/>
    </source>
</evidence>
<reference evidence="1 2" key="1">
    <citation type="submission" date="2024-04" db="EMBL/GenBank/DDBJ databases">
        <title>Kosakonia calanthae sp. nov., a halophilic bacterium isolated from leaves of Calanthe tiplacata.</title>
        <authorList>
            <person name="Wu P."/>
        </authorList>
    </citation>
    <scope>NUCLEOTIDE SEQUENCE [LARGE SCALE GENOMIC DNA]</scope>
    <source>
        <strain evidence="1 2">BYX6</strain>
    </source>
</reference>
<dbReference type="SUPFAM" id="SSF55486">
    <property type="entry name" value="Metalloproteases ('zincins'), catalytic domain"/>
    <property type="match status" value="1"/>
</dbReference>
<dbReference type="Proteomes" id="UP001466893">
    <property type="component" value="Chromosome"/>
</dbReference>
<dbReference type="RefSeq" id="WP_342320782.1">
    <property type="nucleotide sequence ID" value="NZ_CP151800.1"/>
</dbReference>
<sequence length="282" mass="32804">MYDYQNKPAKETSQIDSPASEISIHRRTVPIQDPGLEEERRNCLAILDEAISKLQNKNLSADTKNKIREIFEGSTSQSKIKTSRFKDELLLRFEYMRRRLSSARFFYNKDYSAYSPTTTAYVHSQETSNIAINITNYYIEQMGTPFNLMTLLHEVSHFSDIKRKPKWDKLYRESGTEDYFYASDPMTDDTQEYIQKSIAGLGKFYNKMNDIEYSKSIGRPKGLSRLKTALNNADHIALLALNLGKEKVKEAQYIDFSKRHPIVQRIIKEQQARREARRNAGN</sequence>
<dbReference type="EMBL" id="CP151800">
    <property type="protein sequence ID" value="WZV96431.1"/>
    <property type="molecule type" value="Genomic_DNA"/>
</dbReference>